<evidence type="ECO:0000313" key="2">
    <source>
        <dbReference type="Proteomes" id="UP001164746"/>
    </source>
</evidence>
<name>A0ABY7G1P4_MYAAR</name>
<accession>A0ABY7G1P4</accession>
<dbReference type="PANTHER" id="PTHR14187:SF5">
    <property type="entry name" value="HEAT SHOCK 70 KDA PROTEIN 12A"/>
    <property type="match status" value="1"/>
</dbReference>
<gene>
    <name evidence="1" type="ORF">MAR_012911</name>
</gene>
<reference evidence="1" key="1">
    <citation type="submission" date="2022-11" db="EMBL/GenBank/DDBJ databases">
        <title>Centuries of genome instability and evolution in soft-shell clam transmissible cancer (bioRxiv).</title>
        <authorList>
            <person name="Hart S.F.M."/>
            <person name="Yonemitsu M.A."/>
            <person name="Giersch R.M."/>
            <person name="Beal B.F."/>
            <person name="Arriagada G."/>
            <person name="Davis B.W."/>
            <person name="Ostrander E.A."/>
            <person name="Goff S.P."/>
            <person name="Metzger M.J."/>
        </authorList>
    </citation>
    <scope>NUCLEOTIDE SEQUENCE</scope>
    <source>
        <strain evidence="1">MELC-2E11</strain>
        <tissue evidence="1">Siphon/mantle</tissue>
    </source>
</reference>
<sequence>MKNIFQASGGDWGGTKVDEAYEKFLEGILGKETIDEFKRSHMDDYIYMIREFELKKRNVYSSESIKLVVFRVPAMLPKLVKRIKGKKIIDLIKDSPFGNPIYVTDEGCHLAGTLNVPIEGRGLDRKVLVQMIYWGTEIIVIAVEAATEKVHRVKVDFLG</sequence>
<keyword evidence="2" id="KW-1185">Reference proteome</keyword>
<dbReference type="PANTHER" id="PTHR14187">
    <property type="entry name" value="ALPHA KINASE/ELONGATION FACTOR 2 KINASE"/>
    <property type="match status" value="1"/>
</dbReference>
<dbReference type="EMBL" id="CP111025">
    <property type="protein sequence ID" value="WAR27207.1"/>
    <property type="molecule type" value="Genomic_DNA"/>
</dbReference>
<proteinExistence type="predicted"/>
<organism evidence="1 2">
    <name type="scientific">Mya arenaria</name>
    <name type="common">Soft-shell clam</name>
    <dbReference type="NCBI Taxonomy" id="6604"/>
    <lineage>
        <taxon>Eukaryota</taxon>
        <taxon>Metazoa</taxon>
        <taxon>Spiralia</taxon>
        <taxon>Lophotrochozoa</taxon>
        <taxon>Mollusca</taxon>
        <taxon>Bivalvia</taxon>
        <taxon>Autobranchia</taxon>
        <taxon>Heteroconchia</taxon>
        <taxon>Euheterodonta</taxon>
        <taxon>Imparidentia</taxon>
        <taxon>Neoheterodontei</taxon>
        <taxon>Myida</taxon>
        <taxon>Myoidea</taxon>
        <taxon>Myidae</taxon>
        <taxon>Mya</taxon>
    </lineage>
</organism>
<evidence type="ECO:0000313" key="1">
    <source>
        <dbReference type="EMBL" id="WAR27207.1"/>
    </source>
</evidence>
<dbReference type="Proteomes" id="UP001164746">
    <property type="component" value="Chromosome 14"/>
</dbReference>
<protein>
    <submittedName>
        <fullName evidence="1">Uncharacterized protein</fullName>
    </submittedName>
</protein>